<dbReference type="Pfam" id="PF14690">
    <property type="entry name" value="Zn_ribbon_ISL3"/>
    <property type="match status" value="1"/>
</dbReference>
<dbReference type="RefSeq" id="WP_243072446.1">
    <property type="nucleotide sequence ID" value="NZ_JAIVFL010000001.1"/>
</dbReference>
<evidence type="ECO:0000313" key="2">
    <source>
        <dbReference type="EMBL" id="MCI4676229.1"/>
    </source>
</evidence>
<accession>A0ABS9YYB9</accession>
<gene>
    <name evidence="2" type="ORF">K9U37_15605</name>
</gene>
<keyword evidence="3" id="KW-1185">Reference proteome</keyword>
<sequence>MRDTEIFRHLLGLEAPWKIARIKPSATTGGVNIWVKHMARAHFVCPHCDASLPVYDHSAEQTWRHVNPVSVPIFLHVSPPRVACPDHGVSQVGIPWTEPDSMFTPMT</sequence>
<name>A0ABS9YYB9_9MYCO</name>
<proteinExistence type="predicted"/>
<comment type="caution">
    <text evidence="2">The sequence shown here is derived from an EMBL/GenBank/DDBJ whole genome shotgun (WGS) entry which is preliminary data.</text>
</comment>
<dbReference type="InterPro" id="IPR029261">
    <property type="entry name" value="Transposase_Znf"/>
</dbReference>
<evidence type="ECO:0000313" key="3">
    <source>
        <dbReference type="Proteomes" id="UP001139068"/>
    </source>
</evidence>
<evidence type="ECO:0000259" key="1">
    <source>
        <dbReference type="Pfam" id="PF14690"/>
    </source>
</evidence>
<dbReference type="EMBL" id="JAIVFL010000001">
    <property type="protein sequence ID" value="MCI4676229.1"/>
    <property type="molecule type" value="Genomic_DNA"/>
</dbReference>
<reference evidence="2" key="1">
    <citation type="journal article" date="2022" name="ISME J.">
        <title>Identification of active gaseous-alkane degraders at natural gas seeps.</title>
        <authorList>
            <person name="Farhan Ul Haque M."/>
            <person name="Hernandez M."/>
            <person name="Crombie A.T."/>
            <person name="Murrell J.C."/>
        </authorList>
    </citation>
    <scope>NUCLEOTIDE SEQUENCE</scope>
    <source>
        <strain evidence="2">ANDR5</strain>
    </source>
</reference>
<organism evidence="2 3">
    <name type="scientific">Candidatus Mycolicibacterium alkanivorans</name>
    <dbReference type="NCBI Taxonomy" id="2954114"/>
    <lineage>
        <taxon>Bacteria</taxon>
        <taxon>Bacillati</taxon>
        <taxon>Actinomycetota</taxon>
        <taxon>Actinomycetes</taxon>
        <taxon>Mycobacteriales</taxon>
        <taxon>Mycobacteriaceae</taxon>
        <taxon>Mycolicibacterium</taxon>
    </lineage>
</organism>
<protein>
    <submittedName>
        <fullName evidence="2">Transposase family protein</fullName>
    </submittedName>
</protein>
<feature type="domain" description="Transposase IS204/IS1001/IS1096/IS1165 zinc-finger" evidence="1">
    <location>
        <begin position="44"/>
        <end position="87"/>
    </location>
</feature>
<dbReference type="Proteomes" id="UP001139068">
    <property type="component" value="Unassembled WGS sequence"/>
</dbReference>